<evidence type="ECO:0000256" key="2">
    <source>
        <dbReference type="SAM" id="Phobius"/>
    </source>
</evidence>
<keyword evidence="2" id="KW-1133">Transmembrane helix</keyword>
<sequence>MKLENTLSIPVAVEDAWRVLLDVERVAPCVPGATLTASDGDEHRGRIKVKLGPIGLTYNGTVTFLSRDERARVVVLEAGGREARGNGTAKALVTCRLTDAGGDRTDVYVETELNVTGKPAQFGRGTLAEVSGALMDRFAENLAAELAANSHESGGHSAHSAAAEPSAHPAAVERSANPAASKATAAAPLDLIDVTGADALKRAVPIVLAAALLILALGLRGRRRHHR</sequence>
<evidence type="ECO:0000313" key="4">
    <source>
        <dbReference type="Proteomes" id="UP000637788"/>
    </source>
</evidence>
<dbReference type="PANTHER" id="PTHR38588">
    <property type="entry name" value="BLL0334 PROTEIN"/>
    <property type="match status" value="1"/>
</dbReference>
<reference evidence="3" key="2">
    <citation type="submission" date="2020-09" db="EMBL/GenBank/DDBJ databases">
        <authorList>
            <person name="Sun Q."/>
            <person name="Ohkuma M."/>
        </authorList>
    </citation>
    <scope>NUCLEOTIDE SEQUENCE</scope>
    <source>
        <strain evidence="3">JCM 3035</strain>
    </source>
</reference>
<keyword evidence="4" id="KW-1185">Reference proteome</keyword>
<dbReference type="Pfam" id="PF06240">
    <property type="entry name" value="COXG"/>
    <property type="match status" value="1"/>
</dbReference>
<dbReference type="Proteomes" id="UP000637788">
    <property type="component" value="Unassembled WGS sequence"/>
</dbReference>
<dbReference type="CDD" id="cd07823">
    <property type="entry name" value="SRPBCC_5"/>
    <property type="match status" value="1"/>
</dbReference>
<dbReference type="SUPFAM" id="SSF55961">
    <property type="entry name" value="Bet v1-like"/>
    <property type="match status" value="1"/>
</dbReference>
<organism evidence="3 4">
    <name type="scientific">Streptomyces flaveus</name>
    <dbReference type="NCBI Taxonomy" id="66370"/>
    <lineage>
        <taxon>Bacteria</taxon>
        <taxon>Bacillati</taxon>
        <taxon>Actinomycetota</taxon>
        <taxon>Actinomycetes</taxon>
        <taxon>Kitasatosporales</taxon>
        <taxon>Streptomycetaceae</taxon>
        <taxon>Streptomyces</taxon>
        <taxon>Streptomyces aurantiacus group</taxon>
    </lineage>
</organism>
<evidence type="ECO:0000313" key="3">
    <source>
        <dbReference type="EMBL" id="GGK59646.1"/>
    </source>
</evidence>
<evidence type="ECO:0008006" key="5">
    <source>
        <dbReference type="Google" id="ProtNLM"/>
    </source>
</evidence>
<gene>
    <name evidence="3" type="ORF">GCM10010094_20030</name>
</gene>
<dbReference type="InterPro" id="IPR023393">
    <property type="entry name" value="START-like_dom_sf"/>
</dbReference>
<accession>A0A917QMP8</accession>
<dbReference type="PANTHER" id="PTHR38588:SF1">
    <property type="entry name" value="BLL0334 PROTEIN"/>
    <property type="match status" value="1"/>
</dbReference>
<feature type="region of interest" description="Disordered" evidence="1">
    <location>
        <begin position="149"/>
        <end position="179"/>
    </location>
</feature>
<keyword evidence="2" id="KW-0812">Transmembrane</keyword>
<dbReference type="AlphaFoldDB" id="A0A917QMP8"/>
<feature type="transmembrane region" description="Helical" evidence="2">
    <location>
        <begin position="203"/>
        <end position="219"/>
    </location>
</feature>
<dbReference type="RefSeq" id="WP_189321520.1">
    <property type="nucleotide sequence ID" value="NZ_BMPQ01000004.1"/>
</dbReference>
<reference evidence="3" key="1">
    <citation type="journal article" date="2014" name="Int. J. Syst. Evol. Microbiol.">
        <title>Complete genome sequence of Corynebacterium casei LMG S-19264T (=DSM 44701T), isolated from a smear-ripened cheese.</title>
        <authorList>
            <consortium name="US DOE Joint Genome Institute (JGI-PGF)"/>
            <person name="Walter F."/>
            <person name="Albersmeier A."/>
            <person name="Kalinowski J."/>
            <person name="Ruckert C."/>
        </authorList>
    </citation>
    <scope>NUCLEOTIDE SEQUENCE</scope>
    <source>
        <strain evidence="3">JCM 3035</strain>
    </source>
</reference>
<dbReference type="EMBL" id="BMPQ01000004">
    <property type="protein sequence ID" value="GGK59646.1"/>
    <property type="molecule type" value="Genomic_DNA"/>
</dbReference>
<evidence type="ECO:0000256" key="1">
    <source>
        <dbReference type="SAM" id="MobiDB-lite"/>
    </source>
</evidence>
<protein>
    <recommendedName>
        <fullName evidence="5">Carbon monoxide dehydrogenase subunit G</fullName>
    </recommendedName>
</protein>
<comment type="caution">
    <text evidence="3">The sequence shown here is derived from an EMBL/GenBank/DDBJ whole genome shotgun (WGS) entry which is preliminary data.</text>
</comment>
<dbReference type="Gene3D" id="3.30.530.20">
    <property type="match status" value="1"/>
</dbReference>
<proteinExistence type="predicted"/>
<dbReference type="InterPro" id="IPR010419">
    <property type="entry name" value="CO_DH_gsu"/>
</dbReference>
<keyword evidence="2" id="KW-0472">Membrane</keyword>
<name>A0A917QMP8_9ACTN</name>